<dbReference type="EMBL" id="CM042014">
    <property type="protein sequence ID" value="KAI3722809.1"/>
    <property type="molecule type" value="Genomic_DNA"/>
</dbReference>
<protein>
    <submittedName>
        <fullName evidence="1">Uncharacterized protein</fullName>
    </submittedName>
</protein>
<reference evidence="1 2" key="2">
    <citation type="journal article" date="2022" name="Mol. Ecol. Resour.">
        <title>The genomes of chicory, endive, great burdock and yacon provide insights into Asteraceae paleo-polyploidization history and plant inulin production.</title>
        <authorList>
            <person name="Fan W."/>
            <person name="Wang S."/>
            <person name="Wang H."/>
            <person name="Wang A."/>
            <person name="Jiang F."/>
            <person name="Liu H."/>
            <person name="Zhao H."/>
            <person name="Xu D."/>
            <person name="Zhang Y."/>
        </authorList>
    </citation>
    <scope>NUCLEOTIDE SEQUENCE [LARGE SCALE GENOMIC DNA]</scope>
    <source>
        <strain evidence="2">cv. Punajuju</strain>
        <tissue evidence="1">Leaves</tissue>
    </source>
</reference>
<name>A0ACB9BLB5_CICIN</name>
<accession>A0ACB9BLB5</accession>
<sequence length="68" mass="7784">MFTAQSTVCAYKFLPQYDRFHSRRSIFGIRSDDLADTFEKLVKGCSMVLSSRRRVIPAEKFVSNCNTG</sequence>
<gene>
    <name evidence="1" type="ORF">L2E82_33912</name>
</gene>
<keyword evidence="2" id="KW-1185">Reference proteome</keyword>
<dbReference type="Proteomes" id="UP001055811">
    <property type="component" value="Linkage Group LG06"/>
</dbReference>
<evidence type="ECO:0000313" key="1">
    <source>
        <dbReference type="EMBL" id="KAI3722809.1"/>
    </source>
</evidence>
<comment type="caution">
    <text evidence="1">The sequence shown here is derived from an EMBL/GenBank/DDBJ whole genome shotgun (WGS) entry which is preliminary data.</text>
</comment>
<evidence type="ECO:0000313" key="2">
    <source>
        <dbReference type="Proteomes" id="UP001055811"/>
    </source>
</evidence>
<organism evidence="1 2">
    <name type="scientific">Cichorium intybus</name>
    <name type="common">Chicory</name>
    <dbReference type="NCBI Taxonomy" id="13427"/>
    <lineage>
        <taxon>Eukaryota</taxon>
        <taxon>Viridiplantae</taxon>
        <taxon>Streptophyta</taxon>
        <taxon>Embryophyta</taxon>
        <taxon>Tracheophyta</taxon>
        <taxon>Spermatophyta</taxon>
        <taxon>Magnoliopsida</taxon>
        <taxon>eudicotyledons</taxon>
        <taxon>Gunneridae</taxon>
        <taxon>Pentapetalae</taxon>
        <taxon>asterids</taxon>
        <taxon>campanulids</taxon>
        <taxon>Asterales</taxon>
        <taxon>Asteraceae</taxon>
        <taxon>Cichorioideae</taxon>
        <taxon>Cichorieae</taxon>
        <taxon>Cichoriinae</taxon>
        <taxon>Cichorium</taxon>
    </lineage>
</organism>
<reference evidence="2" key="1">
    <citation type="journal article" date="2022" name="Mol. Ecol. Resour.">
        <title>The genomes of chicory, endive, great burdock and yacon provide insights into Asteraceae palaeo-polyploidization history and plant inulin production.</title>
        <authorList>
            <person name="Fan W."/>
            <person name="Wang S."/>
            <person name="Wang H."/>
            <person name="Wang A."/>
            <person name="Jiang F."/>
            <person name="Liu H."/>
            <person name="Zhao H."/>
            <person name="Xu D."/>
            <person name="Zhang Y."/>
        </authorList>
    </citation>
    <scope>NUCLEOTIDE SEQUENCE [LARGE SCALE GENOMIC DNA]</scope>
    <source>
        <strain evidence="2">cv. Punajuju</strain>
    </source>
</reference>
<proteinExistence type="predicted"/>